<sequence>MTDRRVDRGGWSLAAVESGQAPGAPVVVMSNSLGATRAMWDDQADWLGRTARVIRYDTRGHGASDTPPGPYSFDDLVDDVLAVMDAFGVGRAAYVGLSLGGMTGLGLGLRAPERLTRLVVAAARADAPPPFVQSWDDRVAKIREGGMAAIWPGTLERWLTPGFQEAEPEAAEALRAQFLETTVDGYAGCAAALQGLDYLRHLGNLTIPTLYVAGAEDMGAPASAMESMAAATPDARYVCVADAAHIVNLDGRAAFDAALRDFLEL</sequence>
<keyword evidence="2" id="KW-0378">Hydrolase</keyword>
<reference evidence="2 3" key="1">
    <citation type="submission" date="2018-10" db="EMBL/GenBank/DDBJ databases">
        <title>Histidinibacterium lentulum gen. nov., sp. nov., a marine bacterium from the culture broth of Picochlorum sp. 122.</title>
        <authorList>
            <person name="Wang G."/>
        </authorList>
    </citation>
    <scope>NUCLEOTIDE SEQUENCE [LARGE SCALE GENOMIC DNA]</scope>
    <source>
        <strain evidence="2 3">B17</strain>
    </source>
</reference>
<organism evidence="2 3">
    <name type="scientific">Histidinibacterium lentulum</name>
    <dbReference type="NCBI Taxonomy" id="2480588"/>
    <lineage>
        <taxon>Bacteria</taxon>
        <taxon>Pseudomonadati</taxon>
        <taxon>Pseudomonadota</taxon>
        <taxon>Alphaproteobacteria</taxon>
        <taxon>Rhodobacterales</taxon>
        <taxon>Paracoccaceae</taxon>
        <taxon>Histidinibacterium</taxon>
    </lineage>
</organism>
<dbReference type="InterPro" id="IPR000073">
    <property type="entry name" value="AB_hydrolase_1"/>
</dbReference>
<dbReference type="InterPro" id="IPR026968">
    <property type="entry name" value="PcaD/CatD"/>
</dbReference>
<keyword evidence="3" id="KW-1185">Reference proteome</keyword>
<dbReference type="Proteomes" id="UP000268016">
    <property type="component" value="Unassembled WGS sequence"/>
</dbReference>
<gene>
    <name evidence="2" type="primary">pcaD</name>
    <name evidence="2" type="ORF">EAT49_02285</name>
</gene>
<dbReference type="PRINTS" id="PR00111">
    <property type="entry name" value="ABHYDROLASE"/>
</dbReference>
<dbReference type="EC" id="3.1.1.24" evidence="2"/>
<dbReference type="RefSeq" id="WP_123640645.1">
    <property type="nucleotide sequence ID" value="NZ_ML119081.1"/>
</dbReference>
<proteinExistence type="predicted"/>
<accession>A0A3N2R9U4</accession>
<evidence type="ECO:0000259" key="1">
    <source>
        <dbReference type="Pfam" id="PF00561"/>
    </source>
</evidence>
<dbReference type="InterPro" id="IPR050471">
    <property type="entry name" value="AB_hydrolase"/>
</dbReference>
<name>A0A3N2R9U4_9RHOB</name>
<dbReference type="InterPro" id="IPR029058">
    <property type="entry name" value="AB_hydrolase_fold"/>
</dbReference>
<dbReference type="EMBL" id="RDRB01000001">
    <property type="protein sequence ID" value="ROU04239.1"/>
    <property type="molecule type" value="Genomic_DNA"/>
</dbReference>
<dbReference type="GO" id="GO:0042952">
    <property type="term" value="P:beta-ketoadipate pathway"/>
    <property type="evidence" value="ECO:0007669"/>
    <property type="project" value="InterPro"/>
</dbReference>
<dbReference type="Gene3D" id="3.40.50.1820">
    <property type="entry name" value="alpha/beta hydrolase"/>
    <property type="match status" value="1"/>
</dbReference>
<evidence type="ECO:0000313" key="2">
    <source>
        <dbReference type="EMBL" id="ROU04239.1"/>
    </source>
</evidence>
<dbReference type="PANTHER" id="PTHR43433:SF5">
    <property type="entry name" value="AB HYDROLASE-1 DOMAIN-CONTAINING PROTEIN"/>
    <property type="match status" value="1"/>
</dbReference>
<dbReference type="Pfam" id="PF00561">
    <property type="entry name" value="Abhydrolase_1"/>
    <property type="match status" value="1"/>
</dbReference>
<dbReference type="PANTHER" id="PTHR43433">
    <property type="entry name" value="HYDROLASE, ALPHA/BETA FOLD FAMILY PROTEIN"/>
    <property type="match status" value="1"/>
</dbReference>
<evidence type="ECO:0000313" key="3">
    <source>
        <dbReference type="Proteomes" id="UP000268016"/>
    </source>
</evidence>
<dbReference type="AlphaFoldDB" id="A0A3N2R9U4"/>
<dbReference type="OrthoDB" id="9785847at2"/>
<feature type="domain" description="AB hydrolase-1" evidence="1">
    <location>
        <begin position="25"/>
        <end position="251"/>
    </location>
</feature>
<protein>
    <submittedName>
        <fullName evidence="2">3-oxoadipate enol-lactonase</fullName>
        <ecNumber evidence="2">3.1.1.24</ecNumber>
    </submittedName>
</protein>
<dbReference type="NCBIfam" id="TIGR02427">
    <property type="entry name" value="protocat_pcaD"/>
    <property type="match status" value="1"/>
</dbReference>
<dbReference type="GO" id="GO:0047570">
    <property type="term" value="F:3-oxoadipate enol-lactonase activity"/>
    <property type="evidence" value="ECO:0007669"/>
    <property type="project" value="UniProtKB-EC"/>
</dbReference>
<comment type="caution">
    <text evidence="2">The sequence shown here is derived from an EMBL/GenBank/DDBJ whole genome shotgun (WGS) entry which is preliminary data.</text>
</comment>
<dbReference type="SUPFAM" id="SSF53474">
    <property type="entry name" value="alpha/beta-Hydrolases"/>
    <property type="match status" value="1"/>
</dbReference>